<proteinExistence type="predicted"/>
<evidence type="ECO:0000313" key="2">
    <source>
        <dbReference type="Proteomes" id="UP001057279"/>
    </source>
</evidence>
<gene>
    <name evidence="1" type="ORF">MJG53_007408</name>
</gene>
<dbReference type="Proteomes" id="UP001057279">
    <property type="component" value="Linkage Group LG06"/>
</dbReference>
<sequence>MNQKSSMHGLNLFYKEVSQLEIIFGSPEDIIYKYQEKRNRIVITLKGTTHKMTACRCFDFVNITHINVSPLTPSWQLGLHKVQPIFLIAILEAKLYYLNGCGHTHERMRIMIAEMKARWTNCSLMPIAPPGSELKPFRNKLEAGISRETVATQQGNRACLLYKPKSDSHLLVDQQFRYQN</sequence>
<dbReference type="EMBL" id="CM043031">
    <property type="protein sequence ID" value="KAI4584129.1"/>
    <property type="molecule type" value="Genomic_DNA"/>
</dbReference>
<keyword evidence="2" id="KW-1185">Reference proteome</keyword>
<organism evidence="1 2">
    <name type="scientific">Ovis ammon polii x Ovis aries</name>
    <dbReference type="NCBI Taxonomy" id="2918886"/>
    <lineage>
        <taxon>Eukaryota</taxon>
        <taxon>Metazoa</taxon>
        <taxon>Chordata</taxon>
        <taxon>Craniata</taxon>
        <taxon>Vertebrata</taxon>
        <taxon>Euteleostomi</taxon>
        <taxon>Mammalia</taxon>
        <taxon>Eutheria</taxon>
        <taxon>Laurasiatheria</taxon>
        <taxon>Artiodactyla</taxon>
        <taxon>Ruminantia</taxon>
        <taxon>Pecora</taxon>
        <taxon>Bovidae</taxon>
        <taxon>Caprinae</taxon>
        <taxon>Ovis</taxon>
    </lineage>
</organism>
<accession>A0ACB9V2Y8</accession>
<reference evidence="1" key="1">
    <citation type="submission" date="2022-03" db="EMBL/GenBank/DDBJ databases">
        <title>Genomic analyses of argali, domestic sheep and their hybrids provide insights into chromosomal evolution, heterosis and genetic basis of agronomic traits.</title>
        <authorList>
            <person name="Li M."/>
        </authorList>
    </citation>
    <scope>NUCLEOTIDE SEQUENCE</scope>
    <source>
        <strain evidence="1">F1 hybrid</strain>
    </source>
</reference>
<protein>
    <submittedName>
        <fullName evidence="1">Uncharacterized protein</fullName>
    </submittedName>
</protein>
<evidence type="ECO:0000313" key="1">
    <source>
        <dbReference type="EMBL" id="KAI4584129.1"/>
    </source>
</evidence>
<comment type="caution">
    <text evidence="1">The sequence shown here is derived from an EMBL/GenBank/DDBJ whole genome shotgun (WGS) entry which is preliminary data.</text>
</comment>
<name>A0ACB9V2Y8_9CETA</name>